<evidence type="ECO:0000256" key="1">
    <source>
        <dbReference type="PROSITE-ProRule" id="PRU00175"/>
    </source>
</evidence>
<dbReference type="GO" id="GO:0016567">
    <property type="term" value="P:protein ubiquitination"/>
    <property type="evidence" value="ECO:0007669"/>
    <property type="project" value="InterPro"/>
</dbReference>
<keyword evidence="1" id="KW-0863">Zinc-finger</keyword>
<dbReference type="PROSITE" id="PS50089">
    <property type="entry name" value="ZF_RING_2"/>
    <property type="match status" value="1"/>
</dbReference>
<accession>A0AAE0FXW6</accession>
<dbReference type="AlphaFoldDB" id="A0AAE0FXW6"/>
<comment type="caution">
    <text evidence="5">The sequence shown here is derived from an EMBL/GenBank/DDBJ whole genome shotgun (WGS) entry which is preliminary data.</text>
</comment>
<evidence type="ECO:0000259" key="4">
    <source>
        <dbReference type="PROSITE" id="PS50089"/>
    </source>
</evidence>
<evidence type="ECO:0000256" key="3">
    <source>
        <dbReference type="SAM" id="MobiDB-lite"/>
    </source>
</evidence>
<dbReference type="GO" id="GO:0005634">
    <property type="term" value="C:nucleus"/>
    <property type="evidence" value="ECO:0007669"/>
    <property type="project" value="InterPro"/>
</dbReference>
<dbReference type="InterPro" id="IPR015943">
    <property type="entry name" value="WD40/YVTN_repeat-like_dom_sf"/>
</dbReference>
<dbReference type="SUPFAM" id="SSF50998">
    <property type="entry name" value="Quinoprotein alcohol dehydrogenase-like"/>
    <property type="match status" value="1"/>
</dbReference>
<dbReference type="PANTHER" id="PTHR16047:SF7">
    <property type="entry name" value="E3 UBIQUITIN-PROTEIN LIGASE RFWD3"/>
    <property type="match status" value="1"/>
</dbReference>
<dbReference type="Gene3D" id="3.30.40.10">
    <property type="entry name" value="Zinc/RING finger domain, C3HC4 (zinc finger)"/>
    <property type="match status" value="1"/>
</dbReference>
<dbReference type="InterPro" id="IPR013083">
    <property type="entry name" value="Znf_RING/FYVE/PHD"/>
</dbReference>
<keyword evidence="2" id="KW-0175">Coiled coil</keyword>
<dbReference type="SUPFAM" id="SSF57850">
    <property type="entry name" value="RING/U-box"/>
    <property type="match status" value="1"/>
</dbReference>
<dbReference type="EMBL" id="LGRX02012140">
    <property type="protein sequence ID" value="KAK3267894.1"/>
    <property type="molecule type" value="Genomic_DNA"/>
</dbReference>
<feature type="coiled-coil region" evidence="2">
    <location>
        <begin position="136"/>
        <end position="163"/>
    </location>
</feature>
<reference evidence="5 6" key="1">
    <citation type="journal article" date="2015" name="Genome Biol. Evol.">
        <title>Comparative Genomics of a Bacterivorous Green Alga Reveals Evolutionary Causalities and Consequences of Phago-Mixotrophic Mode of Nutrition.</title>
        <authorList>
            <person name="Burns J.A."/>
            <person name="Paasch A."/>
            <person name="Narechania A."/>
            <person name="Kim E."/>
        </authorList>
    </citation>
    <scope>NUCLEOTIDE SEQUENCE [LARGE SCALE GENOMIC DNA]</scope>
    <source>
        <strain evidence="5 6">PLY_AMNH</strain>
    </source>
</reference>
<dbReference type="Proteomes" id="UP001190700">
    <property type="component" value="Unassembled WGS sequence"/>
</dbReference>
<keyword evidence="1" id="KW-0479">Metal-binding</keyword>
<organism evidence="5 6">
    <name type="scientific">Cymbomonas tetramitiformis</name>
    <dbReference type="NCBI Taxonomy" id="36881"/>
    <lineage>
        <taxon>Eukaryota</taxon>
        <taxon>Viridiplantae</taxon>
        <taxon>Chlorophyta</taxon>
        <taxon>Pyramimonadophyceae</taxon>
        <taxon>Pyramimonadales</taxon>
        <taxon>Pyramimonadaceae</taxon>
        <taxon>Cymbomonas</taxon>
    </lineage>
</organism>
<keyword evidence="6" id="KW-1185">Reference proteome</keyword>
<keyword evidence="1" id="KW-0862">Zinc</keyword>
<dbReference type="InterPro" id="IPR001841">
    <property type="entry name" value="Znf_RING"/>
</dbReference>
<dbReference type="InterPro" id="IPR037381">
    <property type="entry name" value="RFWD3"/>
</dbReference>
<dbReference type="GO" id="GO:0036297">
    <property type="term" value="P:interstrand cross-link repair"/>
    <property type="evidence" value="ECO:0007669"/>
    <property type="project" value="InterPro"/>
</dbReference>
<evidence type="ECO:0000313" key="6">
    <source>
        <dbReference type="Proteomes" id="UP001190700"/>
    </source>
</evidence>
<dbReference type="InterPro" id="IPR011047">
    <property type="entry name" value="Quinoprotein_ADH-like_sf"/>
</dbReference>
<proteinExistence type="predicted"/>
<dbReference type="PANTHER" id="PTHR16047">
    <property type="entry name" value="RFWD3 PROTEIN"/>
    <property type="match status" value="1"/>
</dbReference>
<dbReference type="CDD" id="cd16450">
    <property type="entry name" value="mRING-C3HGC3_RFWD3"/>
    <property type="match status" value="1"/>
</dbReference>
<dbReference type="GO" id="GO:0008270">
    <property type="term" value="F:zinc ion binding"/>
    <property type="evidence" value="ECO:0007669"/>
    <property type="project" value="UniProtKB-KW"/>
</dbReference>
<evidence type="ECO:0000313" key="5">
    <source>
        <dbReference type="EMBL" id="KAK3267894.1"/>
    </source>
</evidence>
<feature type="region of interest" description="Disordered" evidence="3">
    <location>
        <begin position="48"/>
        <end position="68"/>
    </location>
</feature>
<evidence type="ECO:0000256" key="2">
    <source>
        <dbReference type="SAM" id="Coils"/>
    </source>
</evidence>
<name>A0AAE0FXW6_9CHLO</name>
<dbReference type="Gene3D" id="2.130.10.10">
    <property type="entry name" value="YVTN repeat-like/Quinoprotein amine dehydrogenase"/>
    <property type="match status" value="1"/>
</dbReference>
<protein>
    <recommendedName>
        <fullName evidence="4">RING-type domain-containing protein</fullName>
    </recommendedName>
</protein>
<feature type="compositionally biased region" description="Polar residues" evidence="3">
    <location>
        <begin position="54"/>
        <end position="66"/>
    </location>
</feature>
<dbReference type="GO" id="GO:0004842">
    <property type="term" value="F:ubiquitin-protein transferase activity"/>
    <property type="evidence" value="ECO:0007669"/>
    <property type="project" value="InterPro"/>
</dbReference>
<dbReference type="Pfam" id="PF13639">
    <property type="entry name" value="zf-RING_2"/>
    <property type="match status" value="1"/>
</dbReference>
<gene>
    <name evidence="5" type="ORF">CYMTET_23576</name>
</gene>
<feature type="domain" description="RING-type" evidence="4">
    <location>
        <begin position="76"/>
        <end position="119"/>
    </location>
</feature>
<dbReference type="SMART" id="SM00184">
    <property type="entry name" value="RING"/>
    <property type="match status" value="1"/>
</dbReference>
<sequence>MAEGERLVEESAMRLTLTSHLDHVPVVADPDAEDDAPIVLLTADPDAEEVQEARPSTSHAPASGSASMADEESMTCMICHEIWSVSGPHRVTSLKCGHLFGKSCILTWLDQKPKCPSCNSRCKARDLRDIYATKVVAADTEEVDAMRGKIDQLEASLELVRAKSELSGQQLKRQRTEYESLSASHTDLQSRLASLSAASPPATNPTAHTPNRIKKFATACVPESRCFDLAAASRMAVLCGAMDGAGAGELGASTQSAAAASALYKMDLTTCTTGEAMPLHPGLGISPKGCGSRGDLTEIPGSGAGVSRMPGSRGWDHGCGSRGWDLTEDAGSRGLGSSEMPGHGSWDLTRMRDCKDHKGFSGAASPLCPPHLALFSVQDGALVENFPLPAPAWAAAWGFAEHFEVYAGLANGSVHVFDIRRQGVLRTHECSQRGPPVHTVVPVGEAINGGGVIAATSREVKQFRAAGGESILLGGEGPCCAFTVCRPHGLAAGTYRATPGDPQAQAHHTILRHIPVGWAPGVRSAAPQSTLMPRTQLLVLRPDVQLLACPDECSRSLWLWDTVNGNLVDKLPGHSHKITDVRSNSECLRDPNDLILLSLGLNSVNFYQWHNSGIWYLGQLGPANSGTWRTGLEI</sequence>